<dbReference type="PANTHER" id="PTHR42939:SF1">
    <property type="entry name" value="ABC TRANSPORTER ATP-BINDING PROTEIN ALBC-RELATED"/>
    <property type="match status" value="1"/>
</dbReference>
<proteinExistence type="predicted"/>
<dbReference type="GO" id="GO:0016887">
    <property type="term" value="F:ATP hydrolysis activity"/>
    <property type="evidence" value="ECO:0007669"/>
    <property type="project" value="InterPro"/>
</dbReference>
<dbReference type="PROSITE" id="PS50893">
    <property type="entry name" value="ABC_TRANSPORTER_2"/>
    <property type="match status" value="1"/>
</dbReference>
<name>A0A2S8F5N6_9BACT</name>
<dbReference type="SUPFAM" id="SSF52540">
    <property type="entry name" value="P-loop containing nucleoside triphosphate hydrolases"/>
    <property type="match status" value="1"/>
</dbReference>
<dbReference type="InterPro" id="IPR003593">
    <property type="entry name" value="AAA+_ATPase"/>
</dbReference>
<dbReference type="InterPro" id="IPR027417">
    <property type="entry name" value="P-loop_NTPase"/>
</dbReference>
<evidence type="ECO:0000256" key="3">
    <source>
        <dbReference type="ARBA" id="ARBA00022840"/>
    </source>
</evidence>
<evidence type="ECO:0000313" key="6">
    <source>
        <dbReference type="EMBL" id="PQO27244.1"/>
    </source>
</evidence>
<dbReference type="Proteomes" id="UP000239388">
    <property type="component" value="Unassembled WGS sequence"/>
</dbReference>
<dbReference type="InterPro" id="IPR017871">
    <property type="entry name" value="ABC_transporter-like_CS"/>
</dbReference>
<dbReference type="SMART" id="SM00382">
    <property type="entry name" value="AAA"/>
    <property type="match status" value="1"/>
</dbReference>
<dbReference type="PROSITE" id="PS00211">
    <property type="entry name" value="ABC_TRANSPORTER_1"/>
    <property type="match status" value="1"/>
</dbReference>
<feature type="domain" description="ABC transporter" evidence="5">
    <location>
        <begin position="36"/>
        <end position="266"/>
    </location>
</feature>
<dbReference type="InterPro" id="IPR003439">
    <property type="entry name" value="ABC_transporter-like_ATP-bd"/>
</dbReference>
<evidence type="ECO:0000256" key="1">
    <source>
        <dbReference type="ARBA" id="ARBA00022448"/>
    </source>
</evidence>
<dbReference type="EMBL" id="PUIB01000028">
    <property type="protein sequence ID" value="PQO27244.1"/>
    <property type="molecule type" value="Genomic_DNA"/>
</dbReference>
<comment type="caution">
    <text evidence="6">The sequence shown here is derived from an EMBL/GenBank/DDBJ whole genome shotgun (WGS) entry which is preliminary data.</text>
</comment>
<dbReference type="Gene3D" id="3.40.50.300">
    <property type="entry name" value="P-loop containing nucleotide triphosphate hydrolases"/>
    <property type="match status" value="1"/>
</dbReference>
<evidence type="ECO:0000313" key="7">
    <source>
        <dbReference type="Proteomes" id="UP000239388"/>
    </source>
</evidence>
<dbReference type="CDD" id="cd03230">
    <property type="entry name" value="ABC_DR_subfamily_A"/>
    <property type="match status" value="1"/>
</dbReference>
<accession>A0A2S8F5N6</accession>
<feature type="compositionally biased region" description="Polar residues" evidence="4">
    <location>
        <begin position="294"/>
        <end position="304"/>
    </location>
</feature>
<feature type="region of interest" description="Disordered" evidence="4">
    <location>
        <begin position="280"/>
        <end position="304"/>
    </location>
</feature>
<keyword evidence="1" id="KW-0813">Transport</keyword>
<dbReference type="AlphaFoldDB" id="A0A2S8F5N6"/>
<dbReference type="InterPro" id="IPR051782">
    <property type="entry name" value="ABC_Transporter_VariousFunc"/>
</dbReference>
<protein>
    <recommendedName>
        <fullName evidence="5">ABC transporter domain-containing protein</fullName>
    </recommendedName>
</protein>
<gene>
    <name evidence="6" type="ORF">C5Y98_28825</name>
</gene>
<evidence type="ECO:0000256" key="2">
    <source>
        <dbReference type="ARBA" id="ARBA00022741"/>
    </source>
</evidence>
<dbReference type="Pfam" id="PF00005">
    <property type="entry name" value="ABC_tran"/>
    <property type="match status" value="1"/>
</dbReference>
<sequence>MASFFRRPYRFTRVKLAIQPGHGSLVVAWVWELFVIEVINLVKTFAGNTALKGVNFTVHPGEATGCLGPNGAGKSTIMKTLAGLLRPTSGEVRICGHSLATEPLEAKKRLGYIPETAAMYTGLTASEYLSFVAELYHVDREYAAEQIRKLMEAFRLTEAADRQIDALSKGMRQKVLISSALLHDPDVLIFDEPLNGLDVNAALTFRRIVEDLIEQGKTVLYCSHILDVVERLCTRVIVLNEGEVVADDQTANLLASNSKGSLEAVFQELTRIGPEIEWGAALAEGRSPSPPVRDSSNSSETHHR</sequence>
<reference evidence="6 7" key="1">
    <citation type="submission" date="2018-02" db="EMBL/GenBank/DDBJ databases">
        <title>Comparative genomes isolates from brazilian mangrove.</title>
        <authorList>
            <person name="Araujo J.E."/>
            <person name="Taketani R.G."/>
            <person name="Silva M.C.P."/>
            <person name="Loureco M.V."/>
            <person name="Andreote F.D."/>
        </authorList>
    </citation>
    <scope>NUCLEOTIDE SEQUENCE [LARGE SCALE GENOMIC DNA]</scope>
    <source>
        <strain evidence="6 7">NAP PRIS-MGV</strain>
    </source>
</reference>
<evidence type="ECO:0000259" key="5">
    <source>
        <dbReference type="PROSITE" id="PS50893"/>
    </source>
</evidence>
<evidence type="ECO:0000256" key="4">
    <source>
        <dbReference type="SAM" id="MobiDB-lite"/>
    </source>
</evidence>
<dbReference type="PANTHER" id="PTHR42939">
    <property type="entry name" value="ABC TRANSPORTER ATP-BINDING PROTEIN ALBC-RELATED"/>
    <property type="match status" value="1"/>
</dbReference>
<dbReference type="GO" id="GO:0005524">
    <property type="term" value="F:ATP binding"/>
    <property type="evidence" value="ECO:0007669"/>
    <property type="project" value="UniProtKB-KW"/>
</dbReference>
<organism evidence="6 7">
    <name type="scientific">Blastopirellula marina</name>
    <dbReference type="NCBI Taxonomy" id="124"/>
    <lineage>
        <taxon>Bacteria</taxon>
        <taxon>Pseudomonadati</taxon>
        <taxon>Planctomycetota</taxon>
        <taxon>Planctomycetia</taxon>
        <taxon>Pirellulales</taxon>
        <taxon>Pirellulaceae</taxon>
        <taxon>Blastopirellula</taxon>
    </lineage>
</organism>
<keyword evidence="2" id="KW-0547">Nucleotide-binding</keyword>
<keyword evidence="3" id="KW-0067">ATP-binding</keyword>